<sequence length="247" mass="28826">MGELYNENLAWVYDEIYQGFIDYKAEYEFYKNLCNGSNSKRILEIACGTGNLAKSFTTDFSTYVGLDFSESMLNIAKKKFPAGNFIQGDMRQLNFVKQFDNILITGRSTSYLLNSTDLKQTFKSAHTALEDKGLFMFDCIHADLFIPYILKNSSVVHKSTYNKKQFERDSYWVKNKNNNYHLIDWKSTYYQLKDSEKIVLGEDSTLFRVFTVKEITEALQHSGFKILEIMDRETYAFDTNVYVCQKK</sequence>
<organism evidence="4 5">
    <name type="scientific">Maribacter arcticus</name>
    <dbReference type="NCBI Taxonomy" id="561365"/>
    <lineage>
        <taxon>Bacteria</taxon>
        <taxon>Pseudomonadati</taxon>
        <taxon>Bacteroidota</taxon>
        <taxon>Flavobacteriia</taxon>
        <taxon>Flavobacteriales</taxon>
        <taxon>Flavobacteriaceae</taxon>
        <taxon>Maribacter</taxon>
    </lineage>
</organism>
<dbReference type="GO" id="GO:0008168">
    <property type="term" value="F:methyltransferase activity"/>
    <property type="evidence" value="ECO:0007669"/>
    <property type="project" value="UniProtKB-KW"/>
</dbReference>
<evidence type="ECO:0000256" key="2">
    <source>
        <dbReference type="ARBA" id="ARBA00022679"/>
    </source>
</evidence>
<dbReference type="Pfam" id="PF13649">
    <property type="entry name" value="Methyltransf_25"/>
    <property type="match status" value="1"/>
</dbReference>
<dbReference type="InterPro" id="IPR041698">
    <property type="entry name" value="Methyltransf_25"/>
</dbReference>
<evidence type="ECO:0000259" key="3">
    <source>
        <dbReference type="Pfam" id="PF13649"/>
    </source>
</evidence>
<accession>A0A1T5D3G3</accession>
<name>A0A1T5D3G3_9FLAO</name>
<protein>
    <submittedName>
        <fullName evidence="4">Methyltransferase domain-containing protein</fullName>
    </submittedName>
</protein>
<evidence type="ECO:0000256" key="1">
    <source>
        <dbReference type="ARBA" id="ARBA00022603"/>
    </source>
</evidence>
<keyword evidence="2 4" id="KW-0808">Transferase</keyword>
<proteinExistence type="predicted"/>
<dbReference type="STRING" id="561365.SAMN05660866_02655"/>
<dbReference type="GO" id="GO:0032259">
    <property type="term" value="P:methylation"/>
    <property type="evidence" value="ECO:0007669"/>
    <property type="project" value="UniProtKB-KW"/>
</dbReference>
<gene>
    <name evidence="4" type="ORF">SAMN05660866_02655</name>
</gene>
<dbReference type="Proteomes" id="UP000190339">
    <property type="component" value="Unassembled WGS sequence"/>
</dbReference>
<dbReference type="OrthoDB" id="9789123at2"/>
<dbReference type="EMBL" id="FUYL01000008">
    <property type="protein sequence ID" value="SKB66242.1"/>
    <property type="molecule type" value="Genomic_DNA"/>
</dbReference>
<dbReference type="PANTHER" id="PTHR43861">
    <property type="entry name" value="TRANS-ACONITATE 2-METHYLTRANSFERASE-RELATED"/>
    <property type="match status" value="1"/>
</dbReference>
<dbReference type="InterPro" id="IPR029063">
    <property type="entry name" value="SAM-dependent_MTases_sf"/>
</dbReference>
<dbReference type="Gene3D" id="2.20.130.10">
    <property type="entry name" value="CAC2371-like domains"/>
    <property type="match status" value="1"/>
</dbReference>
<evidence type="ECO:0000313" key="5">
    <source>
        <dbReference type="Proteomes" id="UP000190339"/>
    </source>
</evidence>
<dbReference type="CDD" id="cd02440">
    <property type="entry name" value="AdoMet_MTases"/>
    <property type="match status" value="1"/>
</dbReference>
<dbReference type="SUPFAM" id="SSF53335">
    <property type="entry name" value="S-adenosyl-L-methionine-dependent methyltransferases"/>
    <property type="match status" value="1"/>
</dbReference>
<dbReference type="RefSeq" id="WP_079513094.1">
    <property type="nucleotide sequence ID" value="NZ_FUYL01000008.1"/>
</dbReference>
<dbReference type="Gene3D" id="3.40.50.150">
    <property type="entry name" value="Vaccinia Virus protein VP39"/>
    <property type="match status" value="1"/>
</dbReference>
<reference evidence="5" key="1">
    <citation type="submission" date="2017-02" db="EMBL/GenBank/DDBJ databases">
        <authorList>
            <person name="Varghese N."/>
            <person name="Submissions S."/>
        </authorList>
    </citation>
    <scope>NUCLEOTIDE SEQUENCE [LARGE SCALE GENOMIC DNA]</scope>
    <source>
        <strain evidence="5">DSM 23546</strain>
    </source>
</reference>
<dbReference type="AlphaFoldDB" id="A0A1T5D3G3"/>
<keyword evidence="5" id="KW-1185">Reference proteome</keyword>
<evidence type="ECO:0000313" key="4">
    <source>
        <dbReference type="EMBL" id="SKB66242.1"/>
    </source>
</evidence>
<feature type="domain" description="Methyltransferase" evidence="3">
    <location>
        <begin position="42"/>
        <end position="133"/>
    </location>
</feature>
<dbReference type="PANTHER" id="PTHR43861:SF1">
    <property type="entry name" value="TRANS-ACONITATE 2-METHYLTRANSFERASE"/>
    <property type="match status" value="1"/>
</dbReference>
<keyword evidence="1 4" id="KW-0489">Methyltransferase</keyword>